<dbReference type="InterPro" id="IPR032856">
    <property type="entry name" value="GDE_N_bis"/>
</dbReference>
<evidence type="ECO:0000313" key="4">
    <source>
        <dbReference type="Proteomes" id="UP000182589"/>
    </source>
</evidence>
<dbReference type="InterPro" id="IPR054491">
    <property type="entry name" value="MGH1-like_GH"/>
</dbReference>
<feature type="domain" description="Mannosylglycerate hydrolase MGH1-like glycoside hydrolase" evidence="2">
    <location>
        <begin position="366"/>
        <end position="595"/>
    </location>
</feature>
<dbReference type="Pfam" id="PF22422">
    <property type="entry name" value="MGH1-like_GH"/>
    <property type="match status" value="1"/>
</dbReference>
<gene>
    <name evidence="3" type="ORF">SAMN04489725_103160</name>
</gene>
<proteinExistence type="predicted"/>
<dbReference type="Pfam" id="PF14742">
    <property type="entry name" value="GDE_N_bis"/>
    <property type="match status" value="1"/>
</dbReference>
<reference evidence="4" key="1">
    <citation type="submission" date="2016-10" db="EMBL/GenBank/DDBJ databases">
        <authorList>
            <person name="Varghese N."/>
        </authorList>
    </citation>
    <scope>NUCLEOTIDE SEQUENCE [LARGE SCALE GENOMIC DNA]</scope>
    <source>
        <strain evidence="4">DSM 12489</strain>
    </source>
</reference>
<dbReference type="InterPro" id="IPR008928">
    <property type="entry name" value="6-hairpin_glycosidase_sf"/>
</dbReference>
<feature type="domain" description="Putative glycogen debranching enzyme N-terminal" evidence="1">
    <location>
        <begin position="6"/>
        <end position="203"/>
    </location>
</feature>
<dbReference type="GO" id="GO:0005975">
    <property type="term" value="P:carbohydrate metabolic process"/>
    <property type="evidence" value="ECO:0007669"/>
    <property type="project" value="InterPro"/>
</dbReference>
<evidence type="ECO:0000259" key="1">
    <source>
        <dbReference type="Pfam" id="PF14742"/>
    </source>
</evidence>
<dbReference type="EMBL" id="FNOJ01000003">
    <property type="protein sequence ID" value="SDW23364.1"/>
    <property type="molecule type" value="Genomic_DNA"/>
</dbReference>
<dbReference type="SUPFAM" id="SSF48208">
    <property type="entry name" value="Six-hairpin glycosidases"/>
    <property type="match status" value="1"/>
</dbReference>
<dbReference type="Proteomes" id="UP000182589">
    <property type="component" value="Unassembled WGS sequence"/>
</dbReference>
<accession>A0A1H2RX65</accession>
<evidence type="ECO:0000259" key="2">
    <source>
        <dbReference type="Pfam" id="PF22422"/>
    </source>
</evidence>
<name>A0A1H2RX65_9BACL</name>
<evidence type="ECO:0000313" key="3">
    <source>
        <dbReference type="EMBL" id="SDW23364.1"/>
    </source>
</evidence>
<dbReference type="InterPro" id="IPR012341">
    <property type="entry name" value="6hp_glycosidase-like_sf"/>
</dbReference>
<dbReference type="RefSeq" id="WP_074691886.1">
    <property type="nucleotide sequence ID" value="NZ_FNOJ01000003.1"/>
</dbReference>
<dbReference type="STRING" id="89784.SAMN04489725_103160"/>
<protein>
    <submittedName>
        <fullName evidence="3">Glycogen debranching enzyme (Alpha-1,6-glucosidase)</fullName>
    </submittedName>
</protein>
<sequence>MNFHVIKENDLFYLSDLQGMCKHGSENVSEGGLFTRDTRVLSRLNWVTRPDSLVLLESESKEGYQCHYLYTNRPPAQEGDIPRESILVTRSQSVDGRVLKESGIIRNYSGDDVQIAVLYEIDADFADMFEVRGFAKSFDREVQVSVSGNVCSYRYTARDGRTMKTSVELSTADGPRAWVPLGDTAMQGKFTLHVPAHGHAAWELVVTPSVEGVCNIDAPAHSSGNVFGDAESYAMNADVHRSYERWFARMPRIQGDDRFVAWYTQGLKDIRMLLTDFGYGRFLVAGVPWYAVPFGRDSLIAARQMMAAAPEIARGTLATLAHFQGSEVNPRRDEQPGKILHELRDGELSRLDVLPFHPYFGSIDSTPLFLVVLADYFLWSGDRAFVEQMLPSVRNAFRWIEQYGDRDGDGFVEYWCESDGGIANQGWKDSGDSMMHGNGQLATGPIALVEVQAYVHKAYTNWAQIFALFGDGAESIRCQERANKLQQAFVQHFYDAERNLLALALDGEKRPLLVASSNMGQVLWSDILPPEIGVAVARRMLDPDLFNGFGIRTLSAEEINYNPLSYHNGSVWPHDTSLILSGVRRYGGWDLAEPIVNGLLLAQDGFAHGRLPELFCGFSSREVEKPVPYPVSCSPQAWAAAVPVFVLEQLLGMEPCAPSGRMALNPHLPSGMDDLVIEDICAGQGKFSVALHRANGELLVSILENTTGLVIDVCTSMKGVMSKA</sequence>
<keyword evidence="4" id="KW-1185">Reference proteome</keyword>
<organism evidence="3 4">
    <name type="scientific">Alicyclobacillus hesperidum</name>
    <dbReference type="NCBI Taxonomy" id="89784"/>
    <lineage>
        <taxon>Bacteria</taxon>
        <taxon>Bacillati</taxon>
        <taxon>Bacillota</taxon>
        <taxon>Bacilli</taxon>
        <taxon>Bacillales</taxon>
        <taxon>Alicyclobacillaceae</taxon>
        <taxon>Alicyclobacillus</taxon>
    </lineage>
</organism>
<dbReference type="AlphaFoldDB" id="A0A1H2RX65"/>
<dbReference type="Gene3D" id="1.50.10.10">
    <property type="match status" value="1"/>
</dbReference>